<evidence type="ECO:0000313" key="2">
    <source>
        <dbReference type="Proteomes" id="UP000198598"/>
    </source>
</evidence>
<name>A0A1I2I530_9BACT</name>
<evidence type="ECO:0000313" key="1">
    <source>
        <dbReference type="EMBL" id="SFF37392.1"/>
    </source>
</evidence>
<proteinExistence type="predicted"/>
<reference evidence="1 2" key="1">
    <citation type="submission" date="2016-10" db="EMBL/GenBank/DDBJ databases">
        <authorList>
            <person name="de Groot N.N."/>
        </authorList>
    </citation>
    <scope>NUCLEOTIDE SEQUENCE [LARGE SCALE GENOMIC DNA]</scope>
    <source>
        <strain evidence="1 2">DSM 26130</strain>
    </source>
</reference>
<keyword evidence="2" id="KW-1185">Reference proteome</keyword>
<sequence>MEIRAVSKDTLAVAIPTNSDTWKVTSFANSPDGIRRLRNVLPAEAHVVVEATAGPISMVQTRVSV</sequence>
<dbReference type="Proteomes" id="UP000198598">
    <property type="component" value="Unassembled WGS sequence"/>
</dbReference>
<gene>
    <name evidence="1" type="ORF">SAMN05216167_15712</name>
</gene>
<accession>A0A1I2I530</accession>
<organism evidence="1 2">
    <name type="scientific">Spirosoma endophyticum</name>
    <dbReference type="NCBI Taxonomy" id="662367"/>
    <lineage>
        <taxon>Bacteria</taxon>
        <taxon>Pseudomonadati</taxon>
        <taxon>Bacteroidota</taxon>
        <taxon>Cytophagia</taxon>
        <taxon>Cytophagales</taxon>
        <taxon>Cytophagaceae</taxon>
        <taxon>Spirosoma</taxon>
    </lineage>
</organism>
<dbReference type="EMBL" id="FOLQ01000057">
    <property type="protein sequence ID" value="SFF37392.1"/>
    <property type="molecule type" value="Genomic_DNA"/>
</dbReference>
<protein>
    <submittedName>
        <fullName evidence="1">Uncharacterized protein</fullName>
    </submittedName>
</protein>
<dbReference type="AlphaFoldDB" id="A0A1I2I530"/>